<comment type="subunit">
    <text evidence="7">NDH-1 is composed of 13 different subunits. Subunits NuoA, H, J, K, L, M, N constitute the membrane sector of the complex.</text>
</comment>
<feature type="transmembrane region" description="Helical" evidence="7">
    <location>
        <begin position="203"/>
        <end position="227"/>
    </location>
</feature>
<name>A0A455TA08_9GAMM</name>
<keyword evidence="7" id="KW-0520">NAD</keyword>
<dbReference type="InterPro" id="IPR001750">
    <property type="entry name" value="ND/Mrp_TM"/>
</dbReference>
<comment type="similarity">
    <text evidence="7">Belongs to the complex I subunit 2 family.</text>
</comment>
<gene>
    <name evidence="7 10" type="primary">nuoN</name>
    <name evidence="10" type="ORF">BUCNMO_134</name>
</gene>
<comment type="function">
    <text evidence="7">NDH-1 shuttles electrons from NADH, via FMN and iron-sulfur (Fe-S) centers, to quinones in the respiratory chain. The immediate electron acceptor for the enzyme in this species is believed to be ubiquinone. Couples the redox reaction to proton translocation (for every two electrons transferred, four hydrogen ions are translocated across the cytoplasmic membrane), and thus conserves the redox energy in a proton gradient.</text>
</comment>
<feature type="transmembrane region" description="Helical" evidence="7">
    <location>
        <begin position="374"/>
        <end position="402"/>
    </location>
</feature>
<comment type="function">
    <text evidence="5">NDH-1 shuttles electrons from NADH, via FMN and iron-sulfur (Fe-S) centers, to quinones in the respiratory chain. Couples the redox reaction to proton translocation (for every two electrons transferred, four hydrogen ions are translocated across the cytoplasmic membrane), and thus conserves the redox energy in a proton gradient.</text>
</comment>
<dbReference type="Proteomes" id="UP000317544">
    <property type="component" value="Chromosome"/>
</dbReference>
<dbReference type="GO" id="GO:0050136">
    <property type="term" value="F:NADH dehydrogenase (quinone) (non-electrogenic) activity"/>
    <property type="evidence" value="ECO:0007669"/>
    <property type="project" value="UniProtKB-UniRule"/>
</dbReference>
<feature type="transmembrane region" description="Helical" evidence="7">
    <location>
        <begin position="106"/>
        <end position="123"/>
    </location>
</feature>
<keyword evidence="7" id="KW-0813">Transport</keyword>
<evidence type="ECO:0000313" key="11">
    <source>
        <dbReference type="Proteomes" id="UP000317544"/>
    </source>
</evidence>
<keyword evidence="7" id="KW-0874">Quinone</keyword>
<dbReference type="HAMAP" id="MF_00445">
    <property type="entry name" value="NDH1_NuoN_1"/>
    <property type="match status" value="1"/>
</dbReference>
<dbReference type="GO" id="GO:0008137">
    <property type="term" value="F:NADH dehydrogenase (ubiquinone) activity"/>
    <property type="evidence" value="ECO:0007669"/>
    <property type="project" value="InterPro"/>
</dbReference>
<evidence type="ECO:0000259" key="9">
    <source>
        <dbReference type="Pfam" id="PF00361"/>
    </source>
</evidence>
<evidence type="ECO:0000256" key="7">
    <source>
        <dbReference type="HAMAP-Rule" id="MF_00445"/>
    </source>
</evidence>
<keyword evidence="7" id="KW-0830">Ubiquinone</keyword>
<evidence type="ECO:0000256" key="5">
    <source>
        <dbReference type="ARBA" id="ARBA00025189"/>
    </source>
</evidence>
<dbReference type="OrthoDB" id="9768329at2"/>
<dbReference type="InterPro" id="IPR010096">
    <property type="entry name" value="NADH-Q_OxRdtase_suN/2"/>
</dbReference>
<dbReference type="GO" id="GO:0012505">
    <property type="term" value="C:endomembrane system"/>
    <property type="evidence" value="ECO:0007669"/>
    <property type="project" value="UniProtKB-SubCell"/>
</dbReference>
<dbReference type="Pfam" id="PF00361">
    <property type="entry name" value="Proton_antipo_M"/>
    <property type="match status" value="1"/>
</dbReference>
<dbReference type="AlphaFoldDB" id="A0A455TA08"/>
<evidence type="ECO:0000313" key="10">
    <source>
        <dbReference type="EMBL" id="BBI01149.1"/>
    </source>
</evidence>
<feature type="transmembrane region" description="Helical" evidence="7">
    <location>
        <begin position="457"/>
        <end position="480"/>
    </location>
</feature>
<evidence type="ECO:0000256" key="3">
    <source>
        <dbReference type="ARBA" id="ARBA00022989"/>
    </source>
</evidence>
<feature type="domain" description="NADH:quinone oxidoreductase/Mrp antiporter transmembrane" evidence="9">
    <location>
        <begin position="123"/>
        <end position="422"/>
    </location>
</feature>
<evidence type="ECO:0000256" key="1">
    <source>
        <dbReference type="ARBA" id="ARBA00004127"/>
    </source>
</evidence>
<feature type="transmembrane region" description="Helical" evidence="7">
    <location>
        <begin position="6"/>
        <end position="29"/>
    </location>
</feature>
<keyword evidence="7" id="KW-1278">Translocase</keyword>
<evidence type="ECO:0000256" key="6">
    <source>
        <dbReference type="ARBA" id="ARBA00025811"/>
    </source>
</evidence>
<feature type="transmembrane region" description="Helical" evidence="7">
    <location>
        <begin position="36"/>
        <end position="55"/>
    </location>
</feature>
<keyword evidence="7" id="KW-1003">Cell membrane</keyword>
<evidence type="ECO:0000256" key="2">
    <source>
        <dbReference type="ARBA" id="ARBA00022692"/>
    </source>
</evidence>
<evidence type="ECO:0000256" key="4">
    <source>
        <dbReference type="ARBA" id="ARBA00023136"/>
    </source>
</evidence>
<comment type="subunit">
    <text evidence="6">Composed of 13 different subunits. Subunits NuoA, H, J, K, L, M, N constitute the membrane sector of the complex.</text>
</comment>
<keyword evidence="3 7" id="KW-1133">Transmembrane helix</keyword>
<feature type="transmembrane region" description="Helical" evidence="7">
    <location>
        <begin position="408"/>
        <end position="428"/>
    </location>
</feature>
<dbReference type="EMBL" id="AP019379">
    <property type="protein sequence ID" value="BBI01149.1"/>
    <property type="molecule type" value="Genomic_DNA"/>
</dbReference>
<keyword evidence="2 7" id="KW-0812">Transmembrane</keyword>
<comment type="subcellular location">
    <subcellularLocation>
        <location evidence="7">Cell membrane</location>
        <topology evidence="7">Multi-pass membrane protein</topology>
    </subcellularLocation>
    <subcellularLocation>
        <location evidence="1">Endomembrane system</location>
        <topology evidence="1">Multi-pass membrane protein</topology>
    </subcellularLocation>
    <subcellularLocation>
        <location evidence="8">Membrane</location>
        <topology evidence="8">Multi-pass membrane protein</topology>
    </subcellularLocation>
</comment>
<dbReference type="GO" id="GO:0042773">
    <property type="term" value="P:ATP synthesis coupled electron transport"/>
    <property type="evidence" value="ECO:0007669"/>
    <property type="project" value="InterPro"/>
</dbReference>
<dbReference type="GO" id="GO:0048038">
    <property type="term" value="F:quinone binding"/>
    <property type="evidence" value="ECO:0007669"/>
    <property type="project" value="UniProtKB-KW"/>
</dbReference>
<accession>A0A455TA08</accession>
<proteinExistence type="inferred from homology"/>
<evidence type="ECO:0000256" key="8">
    <source>
        <dbReference type="RuleBase" id="RU000320"/>
    </source>
</evidence>
<organism evidence="10 11">
    <name type="scientific">Buchnera aphidicola</name>
    <name type="common">Nipponaphis monzeni</name>
    <dbReference type="NCBI Taxonomy" id="2495405"/>
    <lineage>
        <taxon>Bacteria</taxon>
        <taxon>Pseudomonadati</taxon>
        <taxon>Pseudomonadota</taxon>
        <taxon>Gammaproteobacteria</taxon>
        <taxon>Enterobacterales</taxon>
        <taxon>Erwiniaceae</taxon>
        <taxon>Buchnera</taxon>
    </lineage>
</organism>
<feature type="transmembrane region" description="Helical" evidence="7">
    <location>
        <begin position="75"/>
        <end position="94"/>
    </location>
</feature>
<feature type="transmembrane region" description="Helical" evidence="7">
    <location>
        <begin position="329"/>
        <end position="354"/>
    </location>
</feature>
<dbReference type="EC" id="7.1.1.-" evidence="7"/>
<dbReference type="GO" id="GO:0005886">
    <property type="term" value="C:plasma membrane"/>
    <property type="evidence" value="ECO:0007669"/>
    <property type="project" value="UniProtKB-SubCell"/>
</dbReference>
<comment type="catalytic activity">
    <reaction evidence="7">
        <text>a quinone + NADH + 5 H(+)(in) = a quinol + NAD(+) + 4 H(+)(out)</text>
        <dbReference type="Rhea" id="RHEA:57888"/>
        <dbReference type="ChEBI" id="CHEBI:15378"/>
        <dbReference type="ChEBI" id="CHEBI:24646"/>
        <dbReference type="ChEBI" id="CHEBI:57540"/>
        <dbReference type="ChEBI" id="CHEBI:57945"/>
        <dbReference type="ChEBI" id="CHEBI:132124"/>
    </reaction>
</comment>
<feature type="transmembrane region" description="Helical" evidence="7">
    <location>
        <begin position="239"/>
        <end position="264"/>
    </location>
</feature>
<keyword evidence="11" id="KW-1185">Reference proteome</keyword>
<feature type="transmembrane region" description="Helical" evidence="7">
    <location>
        <begin position="160"/>
        <end position="183"/>
    </location>
</feature>
<dbReference type="PANTHER" id="PTHR22773">
    <property type="entry name" value="NADH DEHYDROGENASE"/>
    <property type="match status" value="1"/>
</dbReference>
<reference evidence="10 11" key="1">
    <citation type="journal article" date="2019" name="Proc. Natl. Acad. Sci. U.S.A.">
        <title>Exaggeration and cooption of innate immunity for social defense.</title>
        <authorList>
            <person name="Kutsukake M."/>
            <person name="Moriyama M."/>
            <person name="Shigenobu S."/>
            <person name="Meng X.-Y."/>
            <person name="Nikoh N."/>
            <person name="Noda C."/>
            <person name="Kobayashi S."/>
            <person name="Fukatsu T."/>
        </authorList>
    </citation>
    <scope>NUCLEOTIDE SEQUENCE [LARGE SCALE GENOMIC DNA]</scope>
    <source>
        <strain evidence="10 11">Nmo</strain>
    </source>
</reference>
<feature type="transmembrane region" description="Helical" evidence="7">
    <location>
        <begin position="270"/>
        <end position="292"/>
    </location>
</feature>
<protein>
    <recommendedName>
        <fullName evidence="7">NADH-quinone oxidoreductase subunit N</fullName>
        <ecNumber evidence="7">7.1.1.-</ecNumber>
    </recommendedName>
    <alternativeName>
        <fullName evidence="7">NADH dehydrogenase I subunit N</fullName>
    </alternativeName>
    <alternativeName>
        <fullName evidence="7">NDH-1 subunit N</fullName>
    </alternativeName>
</protein>
<sequence>MIKMTIIQLIALLPIIILMSGVILIMLIIAWRRIHCLTAILSIISLLLAFLALFIVNQFIPVNASMLFFLNKHSIVNISMLLFSGVFACIFGYFWLSNFKFNQEEFYLLILFTIIGSILLSIANHMVTVFISLELICVPMIGLIRYSYSEEGSLNAVIKYLISSALGTTLILLGMALIYLSIGDLSFLRIKYFLNTVLFSKDIIFLCGLAIILFSFALKLSIVPFHIWIFEIYRDTPSIVLIFLSTTVKIAMFSLLMNFCFHTTLINVQFFIVIVEYMTFLSMIIGNIMAIFQKDVKGIIGLSSIGHIGYLLITIFGIHSYFLTIKTSTLYLIGYLINNICIFGCIHLVSNMFVGIDRNNLLVYKGLFWKRPVLAISMLINLLSLIGFPGTIGFIGKFYLLILSIKEHLWLLTIGLLIGSIISVYFYFKIIINMFLKKDSVLKNNVKVNVNTCCIRYIFCELLILILSSCVIIIGCYPNFFSLFLQYYNY</sequence>
<feature type="transmembrane region" description="Helical" evidence="7">
    <location>
        <begin position="299"/>
        <end position="323"/>
    </location>
</feature>
<keyword evidence="4 7" id="KW-0472">Membrane</keyword>
<feature type="transmembrane region" description="Helical" evidence="7">
    <location>
        <begin position="129"/>
        <end position="148"/>
    </location>
</feature>